<dbReference type="Gene3D" id="3.30.420.10">
    <property type="entry name" value="Ribonuclease H-like superfamily/Ribonuclease H"/>
    <property type="match status" value="1"/>
</dbReference>
<protein>
    <submittedName>
        <fullName evidence="2">Transposase</fullName>
    </submittedName>
</protein>
<dbReference type="Pfam" id="PF13358">
    <property type="entry name" value="DDE_3"/>
    <property type="match status" value="1"/>
</dbReference>
<keyword evidence="3" id="KW-1185">Reference proteome</keyword>
<reference evidence="2 3" key="1">
    <citation type="submission" date="2014-02" db="EMBL/GenBank/DDBJ databases">
        <authorList>
            <person name="Genoscope - CEA"/>
        </authorList>
    </citation>
    <scope>NUCLEOTIDE SEQUENCE [LARGE SCALE GENOMIC DNA]</scope>
    <source>
        <strain evidence="2 3">PCC 8005</strain>
    </source>
</reference>
<name>A0A9P1P0P7_9CYAN</name>
<dbReference type="EMBL" id="FO818640">
    <property type="protein sequence ID" value="CDM96713.1"/>
    <property type="molecule type" value="Genomic_DNA"/>
</dbReference>
<gene>
    <name evidence="2" type="ORF">ARTHRO_41122</name>
</gene>
<dbReference type="InterPro" id="IPR038717">
    <property type="entry name" value="Tc1-like_DDE_dom"/>
</dbReference>
<evidence type="ECO:0000313" key="3">
    <source>
        <dbReference type="Proteomes" id="UP000032946"/>
    </source>
</evidence>
<organism evidence="2 3">
    <name type="scientific">Limnospira indica PCC 8005</name>
    <dbReference type="NCBI Taxonomy" id="376219"/>
    <lineage>
        <taxon>Bacteria</taxon>
        <taxon>Bacillati</taxon>
        <taxon>Cyanobacteriota</taxon>
        <taxon>Cyanophyceae</taxon>
        <taxon>Oscillatoriophycideae</taxon>
        <taxon>Oscillatoriales</taxon>
        <taxon>Sirenicapillariaceae</taxon>
        <taxon>Limnospira</taxon>
    </lineage>
</organism>
<sequence length="71" mass="8270">MIESVGARVEYLPVYSPEFNPIEMMWSQLKSLVCKFRTETMELLVRLVEVAVSLVDLQCLNNWFTKCCYCA</sequence>
<evidence type="ECO:0000313" key="2">
    <source>
        <dbReference type="EMBL" id="CDM96713.1"/>
    </source>
</evidence>
<dbReference type="Proteomes" id="UP000032946">
    <property type="component" value="Chromosome"/>
</dbReference>
<dbReference type="InterPro" id="IPR036397">
    <property type="entry name" value="RNaseH_sf"/>
</dbReference>
<proteinExistence type="predicted"/>
<accession>A0A9P1P0P7</accession>
<dbReference type="GO" id="GO:0003676">
    <property type="term" value="F:nucleic acid binding"/>
    <property type="evidence" value="ECO:0007669"/>
    <property type="project" value="InterPro"/>
</dbReference>
<evidence type="ECO:0000259" key="1">
    <source>
        <dbReference type="Pfam" id="PF13358"/>
    </source>
</evidence>
<dbReference type="AlphaFoldDB" id="A0A9P1P0P7"/>
<feature type="domain" description="Tc1-like transposase DDE" evidence="1">
    <location>
        <begin position="2"/>
        <end position="35"/>
    </location>
</feature>